<dbReference type="EMBL" id="RXOL01000001">
    <property type="protein sequence ID" value="RVQ69740.1"/>
    <property type="molecule type" value="Genomic_DNA"/>
</dbReference>
<dbReference type="OrthoDB" id="9815002at2"/>
<dbReference type="Proteomes" id="UP000283003">
    <property type="component" value="Unassembled WGS sequence"/>
</dbReference>
<organism evidence="5 6">
    <name type="scientific">Croceicoccus ponticola</name>
    <dbReference type="NCBI Taxonomy" id="2217664"/>
    <lineage>
        <taxon>Bacteria</taxon>
        <taxon>Pseudomonadati</taxon>
        <taxon>Pseudomonadota</taxon>
        <taxon>Alphaproteobacteria</taxon>
        <taxon>Sphingomonadales</taxon>
        <taxon>Erythrobacteraceae</taxon>
        <taxon>Croceicoccus</taxon>
    </lineage>
</organism>
<dbReference type="GO" id="GO:0004553">
    <property type="term" value="F:hydrolase activity, hydrolyzing O-glycosyl compounds"/>
    <property type="evidence" value="ECO:0007669"/>
    <property type="project" value="InterPro"/>
</dbReference>
<dbReference type="InterPro" id="IPR008258">
    <property type="entry name" value="Transglycosylase_SLT_dom_1"/>
</dbReference>
<comment type="similarity">
    <text evidence="1">Belongs to the transglycosylase Slt family.</text>
</comment>
<dbReference type="SUPFAM" id="SSF48435">
    <property type="entry name" value="Bacterial muramidases"/>
    <property type="match status" value="1"/>
</dbReference>
<comment type="similarity">
    <text evidence="2">Belongs to the virb1 family.</text>
</comment>
<comment type="caution">
    <text evidence="5">The sequence shown here is derived from an EMBL/GenBank/DDBJ whole genome shotgun (WGS) entry which is preliminary data.</text>
</comment>
<accession>A0A437H2B8</accession>
<dbReference type="AlphaFoldDB" id="A0A437H2B8"/>
<dbReference type="PANTHER" id="PTHR37423">
    <property type="entry name" value="SOLUBLE LYTIC MUREIN TRANSGLYCOSYLASE-RELATED"/>
    <property type="match status" value="1"/>
</dbReference>
<name>A0A437H2B8_9SPHN</name>
<proteinExistence type="inferred from homology"/>
<evidence type="ECO:0000313" key="6">
    <source>
        <dbReference type="Proteomes" id="UP000283003"/>
    </source>
</evidence>
<dbReference type="Gene3D" id="1.10.530.10">
    <property type="match status" value="1"/>
</dbReference>
<dbReference type="SUPFAM" id="SSF53955">
    <property type="entry name" value="Lysozyme-like"/>
    <property type="match status" value="1"/>
</dbReference>
<sequence>MTYAISRWNQLVAQNGGSFEEYAGFISQYPGFPRQDLLQGKAEAALVDKYVEPGRLVAFFDRNPPLTNVARAQYALALRSLGRSEATAVATEAWRGGKMSPTAEATVAAMFGNNFSENDQVARMNELLWQADREAAQRQIMRVSGASRGLLMARLATLQGQDPLAVGLTVPQDASGDPGWLYNRARQLRTTGQGSAARNLLANAPVLSHTPIDPQAFVTELRLQAGDALAMGDTATAVRIARRAAQAFAPDADVSKMSSGIRDEYEKLFYPLGEAALARGDARSAADMFETYARSQRTAPARTKGFYFAGLAGDKSGAQDVARRNYEAAAAFPDQFYGQLALEKLGRKLEVPVGTLPMPSMAKRAEFNARPLVQAAREVGRIGDWRTAVYFFRELGQQAQTTEDFSLIAELARDMGRRDLGVIAGREASTAQVYAFSKYAFPRIDVPMGTSNWSMIHAISRQESQFATDAMSHAGARGLMQLMPGTAQEQAGKMYLSYNREALIADPQYNVKLGAGYFSRMMNTFGGSYPLAVAAYNAGPGNVGKWLRTNGDPRKGEIGWVEWIEAIPFTETRRYVARVLENAAYYDALYPESGNRSGPYPLSYYLGKRPGQ</sequence>
<evidence type="ECO:0000256" key="1">
    <source>
        <dbReference type="ARBA" id="ARBA00007734"/>
    </source>
</evidence>
<dbReference type="Gene3D" id="1.25.20.10">
    <property type="entry name" value="Bacterial muramidases"/>
    <property type="match status" value="1"/>
</dbReference>
<evidence type="ECO:0000256" key="2">
    <source>
        <dbReference type="ARBA" id="ARBA00009387"/>
    </source>
</evidence>
<dbReference type="InterPro" id="IPR008939">
    <property type="entry name" value="Lytic_TGlycosylase_superhlx_U"/>
</dbReference>
<dbReference type="PANTHER" id="PTHR37423:SF2">
    <property type="entry name" value="MEMBRANE-BOUND LYTIC MUREIN TRANSGLYCOSYLASE C"/>
    <property type="match status" value="1"/>
</dbReference>
<dbReference type="CDD" id="cd13401">
    <property type="entry name" value="Slt70-like"/>
    <property type="match status" value="1"/>
</dbReference>
<dbReference type="InterPro" id="IPR023346">
    <property type="entry name" value="Lysozyme-like_dom_sf"/>
</dbReference>
<gene>
    <name evidence="5" type="ORF">EKN06_01380</name>
</gene>
<evidence type="ECO:0000313" key="5">
    <source>
        <dbReference type="EMBL" id="RVQ69740.1"/>
    </source>
</evidence>
<feature type="domain" description="Transglycosylase SLT" evidence="4">
    <location>
        <begin position="451"/>
        <end position="554"/>
    </location>
</feature>
<dbReference type="GO" id="GO:0042597">
    <property type="term" value="C:periplasmic space"/>
    <property type="evidence" value="ECO:0007669"/>
    <property type="project" value="InterPro"/>
</dbReference>
<reference evidence="5 6" key="1">
    <citation type="submission" date="2018-12" db="EMBL/GenBank/DDBJ databases">
        <title>Croceicoccus ponticola sp. nov., a lipolytic bacterium isolated from seawater.</title>
        <authorList>
            <person name="Yoon J.-H."/>
        </authorList>
    </citation>
    <scope>NUCLEOTIDE SEQUENCE [LARGE SCALE GENOMIC DNA]</scope>
    <source>
        <strain evidence="5 6">GM-16</strain>
    </source>
</reference>
<dbReference type="Pfam" id="PF01464">
    <property type="entry name" value="SLT"/>
    <property type="match status" value="1"/>
</dbReference>
<keyword evidence="3" id="KW-0732">Signal</keyword>
<evidence type="ECO:0000256" key="3">
    <source>
        <dbReference type="ARBA" id="ARBA00022729"/>
    </source>
</evidence>
<keyword evidence="6" id="KW-1185">Reference proteome</keyword>
<evidence type="ECO:0000259" key="4">
    <source>
        <dbReference type="Pfam" id="PF01464"/>
    </source>
</evidence>
<protein>
    <submittedName>
        <fullName evidence="5">Lytic transglycosylase domain-containing protein</fullName>
    </submittedName>
</protein>